<accession>A0A823DIR5</accession>
<feature type="domain" description="IrrE N-terminal-like" evidence="1">
    <location>
        <begin position="56"/>
        <end position="132"/>
    </location>
</feature>
<evidence type="ECO:0000313" key="2">
    <source>
        <dbReference type="EMBL" id="EAD1186142.1"/>
    </source>
</evidence>
<evidence type="ECO:0000313" key="3">
    <source>
        <dbReference type="Proteomes" id="UP000403352"/>
    </source>
</evidence>
<organism evidence="2 3">
    <name type="scientific">Listeria monocytogenes</name>
    <dbReference type="NCBI Taxonomy" id="1639"/>
    <lineage>
        <taxon>Bacteria</taxon>
        <taxon>Bacillati</taxon>
        <taxon>Bacillota</taxon>
        <taxon>Bacilli</taxon>
        <taxon>Bacillales</taxon>
        <taxon>Listeriaceae</taxon>
        <taxon>Listeria</taxon>
    </lineage>
</organism>
<proteinExistence type="predicted"/>
<dbReference type="AlphaFoldDB" id="A0A823DIR5"/>
<protein>
    <recommendedName>
        <fullName evidence="1">IrrE N-terminal-like domain-containing protein</fullName>
    </recommendedName>
</protein>
<sequence>MNIIEAYQPTATEKFLSDYLISKNILEPWDLNIETLLSKLNLFILHGDISLALHDYGGIVLAHGLKKETFIEKFHHELIHILLHAGNQQYMQQSLIDKQEVQANRNLIYTAIPYHMLKFIDFGSDTISNDILELFPSTTKNIINNRMLIIRDQLIQTHPSLVCN</sequence>
<evidence type="ECO:0000259" key="1">
    <source>
        <dbReference type="Pfam" id="PF06114"/>
    </source>
</evidence>
<reference evidence="2 3" key="1">
    <citation type="submission" date="2018-06" db="EMBL/GenBank/DDBJ databases">
        <authorList>
            <consortium name="GenomeTrakr: Next Generation Sequencing Network for Food Pathogen Tracability"/>
        </authorList>
    </citation>
    <scope>NUCLEOTIDE SEQUENCE [LARGE SCALE GENOMIC DNA]</scope>
    <source>
        <strain evidence="2 3">FDA00008584</strain>
    </source>
</reference>
<gene>
    <name evidence="2" type="ORF">QD52_13725</name>
</gene>
<comment type="caution">
    <text evidence="2">The sequence shown here is derived from an EMBL/GenBank/DDBJ whole genome shotgun (WGS) entry which is preliminary data.</text>
</comment>
<dbReference type="Pfam" id="PF06114">
    <property type="entry name" value="Peptidase_M78"/>
    <property type="match status" value="1"/>
</dbReference>
<dbReference type="EMBL" id="AAALRN010000007">
    <property type="protein sequence ID" value="EAD1186142.1"/>
    <property type="molecule type" value="Genomic_DNA"/>
</dbReference>
<dbReference type="Proteomes" id="UP000403352">
    <property type="component" value="Unassembled WGS sequence"/>
</dbReference>
<dbReference type="InterPro" id="IPR010359">
    <property type="entry name" value="IrrE_HExxH"/>
</dbReference>
<name>A0A823DIR5_LISMN</name>